<evidence type="ECO:0000313" key="1">
    <source>
        <dbReference type="EMBL" id="KAI4347667.1"/>
    </source>
</evidence>
<gene>
    <name evidence="1" type="ORF">L6164_008458</name>
</gene>
<dbReference type="Proteomes" id="UP000828941">
    <property type="component" value="Chromosome 4"/>
</dbReference>
<organism evidence="1 2">
    <name type="scientific">Bauhinia variegata</name>
    <name type="common">Purple orchid tree</name>
    <name type="synonym">Phanera variegata</name>
    <dbReference type="NCBI Taxonomy" id="167791"/>
    <lineage>
        <taxon>Eukaryota</taxon>
        <taxon>Viridiplantae</taxon>
        <taxon>Streptophyta</taxon>
        <taxon>Embryophyta</taxon>
        <taxon>Tracheophyta</taxon>
        <taxon>Spermatophyta</taxon>
        <taxon>Magnoliopsida</taxon>
        <taxon>eudicotyledons</taxon>
        <taxon>Gunneridae</taxon>
        <taxon>Pentapetalae</taxon>
        <taxon>rosids</taxon>
        <taxon>fabids</taxon>
        <taxon>Fabales</taxon>
        <taxon>Fabaceae</taxon>
        <taxon>Cercidoideae</taxon>
        <taxon>Cercideae</taxon>
        <taxon>Bauhiniinae</taxon>
        <taxon>Bauhinia</taxon>
    </lineage>
</organism>
<accession>A0ACB9PFT7</accession>
<protein>
    <submittedName>
        <fullName evidence="1">Uncharacterized protein</fullName>
    </submittedName>
</protein>
<sequence length="83" mass="9604">MPLKRDINMFVSKETLLVCKQVQGLWKTKNQNMAYLCNEVKVLKDKFLSFQITHVLREYNSEADAQANLAINLRAGQVEEDCK</sequence>
<comment type="caution">
    <text evidence="1">The sequence shown here is derived from an EMBL/GenBank/DDBJ whole genome shotgun (WGS) entry which is preliminary data.</text>
</comment>
<keyword evidence="2" id="KW-1185">Reference proteome</keyword>
<proteinExistence type="predicted"/>
<evidence type="ECO:0000313" key="2">
    <source>
        <dbReference type="Proteomes" id="UP000828941"/>
    </source>
</evidence>
<dbReference type="EMBL" id="CM039429">
    <property type="protein sequence ID" value="KAI4347667.1"/>
    <property type="molecule type" value="Genomic_DNA"/>
</dbReference>
<reference evidence="1 2" key="1">
    <citation type="journal article" date="2022" name="DNA Res.">
        <title>Chromosomal-level genome assembly of the orchid tree Bauhinia variegata (Leguminosae; Cercidoideae) supports the allotetraploid origin hypothesis of Bauhinia.</title>
        <authorList>
            <person name="Zhong Y."/>
            <person name="Chen Y."/>
            <person name="Zheng D."/>
            <person name="Pang J."/>
            <person name="Liu Y."/>
            <person name="Luo S."/>
            <person name="Meng S."/>
            <person name="Qian L."/>
            <person name="Wei D."/>
            <person name="Dai S."/>
            <person name="Zhou R."/>
        </authorList>
    </citation>
    <scope>NUCLEOTIDE SEQUENCE [LARGE SCALE GENOMIC DNA]</scope>
    <source>
        <strain evidence="1">BV-YZ2020</strain>
    </source>
</reference>
<name>A0ACB9PFT7_BAUVA</name>